<evidence type="ECO:0000256" key="1">
    <source>
        <dbReference type="ARBA" id="ARBA00004635"/>
    </source>
</evidence>
<organism evidence="11 12">
    <name type="scientific">Viridibacillus arvi</name>
    <dbReference type="NCBI Taxonomy" id="263475"/>
    <lineage>
        <taxon>Bacteria</taxon>
        <taxon>Bacillati</taxon>
        <taxon>Bacillota</taxon>
        <taxon>Bacilli</taxon>
        <taxon>Bacillales</taxon>
        <taxon>Caryophanaceae</taxon>
        <taxon>Viridibacillus</taxon>
    </lineage>
</organism>
<evidence type="ECO:0000259" key="9">
    <source>
        <dbReference type="Pfam" id="PF05504"/>
    </source>
</evidence>
<dbReference type="PROSITE" id="PS51257">
    <property type="entry name" value="PROKAR_LIPOPROTEIN"/>
    <property type="match status" value="1"/>
</dbReference>
<feature type="coiled-coil region" evidence="8">
    <location>
        <begin position="354"/>
        <end position="381"/>
    </location>
</feature>
<comment type="similarity">
    <text evidence="2">Belongs to the GerABKC lipoprotein family.</text>
</comment>
<sequence length="384" mass="44030">MNKRILIIALILSALLSGCWDVDEPERMLYIHGVGVDFKDGEYEVYAQIIDFTNTAKTEQPVTNPVQSEVGHAKGKTIDDAIFKLYHSIDQKVFWGFFSFIIFTEEALKDGRANPIIDNFLRYRETRYQIWMYGTNDAIQDILLATPIINKALILSKLGDPENSYEQESFIKPINFRELIIGLNEPNHEIAIPFISVNKTWANEKGGTNTTALSGVGLLSPKEFKGYMPADKIRGLQWMTKDTKRGEVTVKIDSNDSVEFTVVVDKLKVKVKPVVRKSDVKFDIDLKMNVTVSEFHGDVSSEEIKKGVIKEVEKEVKDTYKDALNQNTDIYRLSEYLYRNNFKAWKKHQKNGKVELNEDSIQNINVKIKKLKSQRKSFTETIDK</sequence>
<dbReference type="Pfam" id="PF25198">
    <property type="entry name" value="Spore_GerAC_N"/>
    <property type="match status" value="1"/>
</dbReference>
<dbReference type="EMBL" id="LILB01000001">
    <property type="protein sequence ID" value="KOO52005.1"/>
    <property type="molecule type" value="Genomic_DNA"/>
</dbReference>
<comment type="subcellular location">
    <subcellularLocation>
        <location evidence="1">Membrane</location>
        <topology evidence="1">Lipid-anchor</topology>
    </subcellularLocation>
</comment>
<feature type="domain" description="Spore germination protein N-terminal" evidence="10">
    <location>
        <begin position="23"/>
        <end position="196"/>
    </location>
</feature>
<evidence type="ECO:0000256" key="4">
    <source>
        <dbReference type="ARBA" id="ARBA00022729"/>
    </source>
</evidence>
<dbReference type="AlphaFoldDB" id="A0A0M0LLR4"/>
<gene>
    <name evidence="11" type="ORF">AMD00_06185</name>
</gene>
<dbReference type="OrthoDB" id="2380468at2"/>
<proteinExistence type="inferred from homology"/>
<dbReference type="Pfam" id="PF05504">
    <property type="entry name" value="Spore_GerAC"/>
    <property type="match status" value="1"/>
</dbReference>
<keyword evidence="5" id="KW-0472">Membrane</keyword>
<evidence type="ECO:0000256" key="2">
    <source>
        <dbReference type="ARBA" id="ARBA00007886"/>
    </source>
</evidence>
<feature type="domain" description="Spore germination GerAC-like C-terminal" evidence="9">
    <location>
        <begin position="215"/>
        <end position="368"/>
    </location>
</feature>
<evidence type="ECO:0000313" key="12">
    <source>
        <dbReference type="Proteomes" id="UP000036867"/>
    </source>
</evidence>
<protein>
    <submittedName>
        <fullName evidence="11">Uncharacterized protein</fullName>
    </submittedName>
</protein>
<evidence type="ECO:0000256" key="5">
    <source>
        <dbReference type="ARBA" id="ARBA00023136"/>
    </source>
</evidence>
<dbReference type="InterPro" id="IPR057336">
    <property type="entry name" value="GerAC_N"/>
</dbReference>
<reference evidence="12" key="1">
    <citation type="submission" date="2015-08" db="EMBL/GenBank/DDBJ databases">
        <title>Fjat-10028 dsm 16317.</title>
        <authorList>
            <person name="Liu B."/>
            <person name="Wang J."/>
            <person name="Zhu Y."/>
            <person name="Liu G."/>
            <person name="Chen Q."/>
            <person name="Chen Z."/>
            <person name="Lan J."/>
            <person name="Che J."/>
            <person name="Ge C."/>
            <person name="Shi H."/>
            <person name="Pan Z."/>
            <person name="Liu X."/>
        </authorList>
    </citation>
    <scope>NUCLEOTIDE SEQUENCE [LARGE SCALE GENOMIC DNA]</scope>
    <source>
        <strain evidence="12">DSM 16317</strain>
    </source>
</reference>
<keyword evidence="8" id="KW-0175">Coiled coil</keyword>
<dbReference type="PATRIC" id="fig|263475.3.peg.1668"/>
<keyword evidence="7" id="KW-0449">Lipoprotein</keyword>
<dbReference type="GeneID" id="301135691"/>
<accession>A0A0M0LLR4</accession>
<evidence type="ECO:0000256" key="3">
    <source>
        <dbReference type="ARBA" id="ARBA00022544"/>
    </source>
</evidence>
<dbReference type="GO" id="GO:0016020">
    <property type="term" value="C:membrane"/>
    <property type="evidence" value="ECO:0007669"/>
    <property type="project" value="UniProtKB-SubCell"/>
</dbReference>
<comment type="caution">
    <text evidence="11">The sequence shown here is derived from an EMBL/GenBank/DDBJ whole genome shotgun (WGS) entry which is preliminary data.</text>
</comment>
<dbReference type="RefSeq" id="WP_053416177.1">
    <property type="nucleotide sequence ID" value="NZ_LILB01000001.1"/>
</dbReference>
<dbReference type="InterPro" id="IPR008844">
    <property type="entry name" value="Spore_GerAC-like"/>
</dbReference>
<dbReference type="NCBIfam" id="TIGR02887">
    <property type="entry name" value="spore_ger_x_C"/>
    <property type="match status" value="1"/>
</dbReference>
<keyword evidence="4" id="KW-0732">Signal</keyword>
<dbReference type="Proteomes" id="UP000036867">
    <property type="component" value="Unassembled WGS sequence"/>
</dbReference>
<keyword evidence="12" id="KW-1185">Reference proteome</keyword>
<evidence type="ECO:0000313" key="11">
    <source>
        <dbReference type="EMBL" id="KOO52005.1"/>
    </source>
</evidence>
<dbReference type="PANTHER" id="PTHR35789:SF1">
    <property type="entry name" value="SPORE GERMINATION PROTEIN B3"/>
    <property type="match status" value="1"/>
</dbReference>
<keyword evidence="3" id="KW-0309">Germination</keyword>
<dbReference type="PANTHER" id="PTHR35789">
    <property type="entry name" value="SPORE GERMINATION PROTEIN B3"/>
    <property type="match status" value="1"/>
</dbReference>
<evidence type="ECO:0000256" key="8">
    <source>
        <dbReference type="SAM" id="Coils"/>
    </source>
</evidence>
<dbReference type="STRING" id="263475.AMD00_06185"/>
<dbReference type="GO" id="GO:0009847">
    <property type="term" value="P:spore germination"/>
    <property type="evidence" value="ECO:0007669"/>
    <property type="project" value="InterPro"/>
</dbReference>
<evidence type="ECO:0000256" key="7">
    <source>
        <dbReference type="ARBA" id="ARBA00023288"/>
    </source>
</evidence>
<dbReference type="Gene3D" id="3.30.300.210">
    <property type="entry name" value="Nutrient germinant receptor protein C, domain 3"/>
    <property type="match status" value="1"/>
</dbReference>
<name>A0A0M0LLR4_9BACL</name>
<evidence type="ECO:0000259" key="10">
    <source>
        <dbReference type="Pfam" id="PF25198"/>
    </source>
</evidence>
<dbReference type="InterPro" id="IPR038501">
    <property type="entry name" value="Spore_GerAC_C_sf"/>
</dbReference>
<evidence type="ECO:0000256" key="6">
    <source>
        <dbReference type="ARBA" id="ARBA00023139"/>
    </source>
</evidence>
<dbReference type="InterPro" id="IPR046953">
    <property type="entry name" value="Spore_GerAC-like_C"/>
</dbReference>
<keyword evidence="6" id="KW-0564">Palmitate</keyword>